<evidence type="ECO:0000313" key="4">
    <source>
        <dbReference type="Proteomes" id="UP000248745"/>
    </source>
</evidence>
<dbReference type="InterPro" id="IPR045474">
    <property type="entry name" value="GEVED"/>
</dbReference>
<dbReference type="Pfam" id="PF20009">
    <property type="entry name" value="GEVED"/>
    <property type="match status" value="5"/>
</dbReference>
<evidence type="ECO:0000259" key="2">
    <source>
        <dbReference type="Pfam" id="PF20009"/>
    </source>
</evidence>
<evidence type="ECO:0000313" key="3">
    <source>
        <dbReference type="EMBL" id="PZF71253.1"/>
    </source>
</evidence>
<dbReference type="EMBL" id="QKTW01000025">
    <property type="protein sequence ID" value="PZF71253.1"/>
    <property type="molecule type" value="Genomic_DNA"/>
</dbReference>
<reference evidence="3 4" key="1">
    <citation type="submission" date="2018-06" db="EMBL/GenBank/DDBJ databases">
        <title>Mucibacter soli gen. nov., sp. nov., a new member of the family Chitinophagaceae producing mucin.</title>
        <authorList>
            <person name="Kim M.-K."/>
            <person name="Park S."/>
            <person name="Kim T.-S."/>
            <person name="Joung Y."/>
            <person name="Han J.-H."/>
            <person name="Kim S.B."/>
        </authorList>
    </citation>
    <scope>NUCLEOTIDE SEQUENCE [LARGE SCALE GENOMIC DNA]</scope>
    <source>
        <strain evidence="3 4">R1-15</strain>
    </source>
</reference>
<feature type="domain" description="GEVED" evidence="2">
    <location>
        <begin position="611"/>
        <end position="682"/>
    </location>
</feature>
<feature type="domain" description="GEVED" evidence="2">
    <location>
        <begin position="116"/>
        <end position="190"/>
    </location>
</feature>
<dbReference type="NCBIfam" id="TIGR04183">
    <property type="entry name" value="Por_Secre_tail"/>
    <property type="match status" value="1"/>
</dbReference>
<gene>
    <name evidence="3" type="ORF">DN068_18315</name>
</gene>
<sequence>MRFTFTNSFSRRLLRRTGAPNFWTQSLTMILLLLAVVSTPRKASAYCTTGLGGASYADIDSVSIVGTTLANYSPGYASSFYTAYPASGNTTATLLPGSTYTLYASFNGSPNTAIASLWIDYNQNGTFEASEWVQICTNAATATVSFTVPATASIGTTGMRVRSRGNGNTNGSGDACSSFGSGETEDYTITIASPTPCSGAPTAGTASATVDSACLGIPFNVSLSGATIAGNVTYQWFSSPHGTNTFAAITGATNTSYTVANQTAGTDYRCKVKCNNTNDSVLSNIVWVGQNSPSQCYCTPTAGASSTSYYFNNITTTGGVTNMSYTATSFVGYNDRYNTISFSQNAGSPVNISLGVAGGGTYFYYCWVDWNQNGSFADPGETIFATTTYTSSPFTSTIPIALTQPGGNYRMRIAQSYIGAVPPCGPAPYGNYVDVKLTVIPLPPCTGMPTAGTASASVDSACVNVPFNLTLTGMTTAGGITYQWSSSPHGANTYANISGASTVIYTVANQTASTDYRCVIKCTNTGDSIISNIVWVGQNTPSQCYCIPTGGSSSTSFYLNNITTTGAMANMSYTAGAYQAYDDKYNAISFSQIAGQNVNVSLGVAGGSTYYYYCWVDWNQNGSFADPGETIFATSSYMSTPYTDVIPINANQAGGNYRVRFAQSYIGTIPICGPAPYGNYVDVKLTVIPLTPCNQPVAGTVTPVTPCANNDFNLSVTGNALAAGITYQWQQSANGTSGWTSAGITNATQIPATANISQPTYFRMIATCNNTNLSDTTAAYTVQLAPFYFCYCNSAAATNYDDDIGNVTVISQPANDTLLNNGIASPLVPNATSINTYTDFRQSVAPVPLFRDSTYYLSVTQIDQSYFYACTAVAFIDYNRDGIFQTSENVFQQVTAATTQMVSATFTVPDTAQIGITGLRVILSEQTSGSINPCGTNTYSYGETEDYLANINMPPCDGPANPGIAWCTDTAMCTDYTFQLTDTTHERFKSGLTWVWQQTTNNGSSWTDIPNSTGQDTLSLVFTAQSSYRLKMSCSNTNDVTYSNAVSINIKPPYKCYCYSTANGGAADTSDISSFSIGDFVVTTGGPHIMNPQATRGRTDYTDLGPIELYSDSTYPLSFYHTLRGTVDADARVTMFMDFNNNLVYDIPAERITLSNDVSTPGNWYLIDSVTIPEAIIPDVPTGMRIIINNNVGPNTPSDDACGPYTSGETEDYTVIFRKANPLSAGNIINMKDLMIYPNPTTGKFAISFSAASILHNLQIRVTNVTGQQIIMRSYGDNIKQFHEELDMTEQAKGVYFVEFTADGQKLVRKLVVR</sequence>
<comment type="caution">
    <text evidence="3">The sequence shown here is derived from an EMBL/GenBank/DDBJ whole genome shotgun (WGS) entry which is preliminary data.</text>
</comment>
<proteinExistence type="predicted"/>
<feature type="domain" description="GEVED" evidence="2">
    <location>
        <begin position="1133"/>
        <end position="1215"/>
    </location>
</feature>
<feature type="domain" description="GEVED" evidence="2">
    <location>
        <begin position="364"/>
        <end position="434"/>
    </location>
</feature>
<name>A0A2W2BTW5_9BACT</name>
<organism evidence="3 4">
    <name type="scientific">Taibaiella soli</name>
    <dbReference type="NCBI Taxonomy" id="1649169"/>
    <lineage>
        <taxon>Bacteria</taxon>
        <taxon>Pseudomonadati</taxon>
        <taxon>Bacteroidota</taxon>
        <taxon>Chitinophagia</taxon>
        <taxon>Chitinophagales</taxon>
        <taxon>Chitinophagaceae</taxon>
        <taxon>Taibaiella</taxon>
    </lineage>
</organism>
<dbReference type="OrthoDB" id="9792152at2"/>
<protein>
    <submittedName>
        <fullName evidence="3">Uncharacterized protein</fullName>
    </submittedName>
</protein>
<keyword evidence="4" id="KW-1185">Reference proteome</keyword>
<dbReference type="Gene3D" id="2.60.40.2700">
    <property type="match status" value="1"/>
</dbReference>
<dbReference type="Proteomes" id="UP000248745">
    <property type="component" value="Unassembled WGS sequence"/>
</dbReference>
<accession>A0A2W2BTW5</accession>
<evidence type="ECO:0000259" key="1">
    <source>
        <dbReference type="Pfam" id="PF18962"/>
    </source>
</evidence>
<feature type="domain" description="GEVED" evidence="2">
    <location>
        <begin position="873"/>
        <end position="949"/>
    </location>
</feature>
<feature type="domain" description="Secretion system C-terminal sorting" evidence="1">
    <location>
        <begin position="1236"/>
        <end position="1313"/>
    </location>
</feature>
<dbReference type="Pfam" id="PF18962">
    <property type="entry name" value="Por_Secre_tail"/>
    <property type="match status" value="1"/>
</dbReference>
<dbReference type="InterPro" id="IPR026444">
    <property type="entry name" value="Secre_tail"/>
</dbReference>